<evidence type="ECO:0000313" key="2">
    <source>
        <dbReference type="Proteomes" id="UP001500782"/>
    </source>
</evidence>
<keyword evidence="2" id="KW-1185">Reference proteome</keyword>
<protein>
    <recommendedName>
        <fullName evidence="3">Lipoprotein</fullName>
    </recommendedName>
</protein>
<name>A0ABN0WQU6_9BACI</name>
<dbReference type="Proteomes" id="UP001500782">
    <property type="component" value="Unassembled WGS sequence"/>
</dbReference>
<gene>
    <name evidence="1" type="ORF">GCM10008967_37590</name>
</gene>
<evidence type="ECO:0000313" key="1">
    <source>
        <dbReference type="EMBL" id="GAA0343609.1"/>
    </source>
</evidence>
<sequence>MRVLFIIFSIILLVSCDNKSLATVVDEYDVSNLSSDFGNKKAYEIGASVEGILFLKIPKKH</sequence>
<dbReference type="RefSeq" id="WP_343802635.1">
    <property type="nucleotide sequence ID" value="NZ_BAAADJ010000062.1"/>
</dbReference>
<proteinExistence type="predicted"/>
<evidence type="ECO:0008006" key="3">
    <source>
        <dbReference type="Google" id="ProtNLM"/>
    </source>
</evidence>
<reference evidence="1 2" key="1">
    <citation type="journal article" date="2019" name="Int. J. Syst. Evol. Microbiol.">
        <title>The Global Catalogue of Microorganisms (GCM) 10K type strain sequencing project: providing services to taxonomists for standard genome sequencing and annotation.</title>
        <authorList>
            <consortium name="The Broad Institute Genomics Platform"/>
            <consortium name="The Broad Institute Genome Sequencing Center for Infectious Disease"/>
            <person name="Wu L."/>
            <person name="Ma J."/>
        </authorList>
    </citation>
    <scope>NUCLEOTIDE SEQUENCE [LARGE SCALE GENOMIC DNA]</scope>
    <source>
        <strain evidence="1 2">JCM 9731</strain>
    </source>
</reference>
<dbReference type="PROSITE" id="PS51257">
    <property type="entry name" value="PROKAR_LIPOPROTEIN"/>
    <property type="match status" value="1"/>
</dbReference>
<comment type="caution">
    <text evidence="1">The sequence shown here is derived from an EMBL/GenBank/DDBJ whole genome shotgun (WGS) entry which is preliminary data.</text>
</comment>
<dbReference type="EMBL" id="BAAADJ010000062">
    <property type="protein sequence ID" value="GAA0343609.1"/>
    <property type="molecule type" value="Genomic_DNA"/>
</dbReference>
<accession>A0ABN0WQU6</accession>
<organism evidence="1 2">
    <name type="scientific">Bacillus carboniphilus</name>
    <dbReference type="NCBI Taxonomy" id="86663"/>
    <lineage>
        <taxon>Bacteria</taxon>
        <taxon>Bacillati</taxon>
        <taxon>Bacillota</taxon>
        <taxon>Bacilli</taxon>
        <taxon>Bacillales</taxon>
        <taxon>Bacillaceae</taxon>
        <taxon>Bacillus</taxon>
    </lineage>
</organism>